<evidence type="ECO:0000259" key="3">
    <source>
        <dbReference type="PROSITE" id="PS51159"/>
    </source>
</evidence>
<feature type="compositionally biased region" description="Acidic residues" evidence="1">
    <location>
        <begin position="572"/>
        <end position="583"/>
    </location>
</feature>
<evidence type="ECO:0000313" key="5">
    <source>
        <dbReference type="Proteomes" id="UP001591681"/>
    </source>
</evidence>
<sequence>MSHDFLAIPDQKDLFIPVRNEGSDEKQRNSEDEDEENEDDIRLIPRSSPVPRKRGPSIADETAEYMRIRLALKHRVSFADATGGDLVDVREFTAFDSDDEDSARWEAEEARYRAATREPTYRLSTDFQELSVDKLMTAVRNCKVEVERVSYHPEEPLAFSGTIRVLNISFQKLVQVRSTMDGWGTYFDYPADYVEGSNDGDSDQFSFKLSFAPPYLFDGARIDFVVRYETSNGDFWANNSGKNYSVTLHVSYEDRSVQASGIDAQSIRSILKPPRPGMEYDYDSSQDYDEEGPMRPEREAMEPPHLVQPGIVHPEMDIDVRHQEQESLTTFSTDLLQTTTATTPAEGTACFSTATELAPSLPVAEMSPTHQQDTTAQASTSLPLLEPKQQLGSEPTHAHRQQQGPTPAAQKEVEEKEVTAIPACRVSVISSAPDVTTEDHSELMPSSAAGDTDAVLAETADIPYPVGLPEIVPPPQSSDQEVHVSREKDTVATSVEVELKGSEEDLDVVEELEMMEEELVVIDEGLDMMEEGLDVMEEGLDVMEEGLGSMEGGLGSMEEGLNGIEEELEGIEEETDTSEELEGSESHTLTAPLSESLHIFEDRMSDESTEVEGVEAEMTGKECGDLEEVAQVGPWTQVSTGDSLSEGEPPTHKSPTHPGPAGEHHTTHRPLSPPNTVSDTDKSPAPPQPSKEEEIVSLQYFTVTAPSTTYLEDSEEDVLEFSDSNEELVSSTEVPCPLLTSDVPEDALEHSGSSALAPSGTVSIKRTLRPAMFTLSVVVCFLAALQEPSLFFILGFFLGLQCF</sequence>
<feature type="transmembrane region" description="Helical" evidence="2">
    <location>
        <begin position="771"/>
        <end position="800"/>
    </location>
</feature>
<feature type="region of interest" description="Disordered" evidence="1">
    <location>
        <begin position="390"/>
        <end position="416"/>
    </location>
</feature>
<keyword evidence="2" id="KW-0472">Membrane</keyword>
<dbReference type="Pfam" id="PF03370">
    <property type="entry name" value="CBM_21"/>
    <property type="match status" value="1"/>
</dbReference>
<feature type="region of interest" description="Disordered" evidence="1">
    <location>
        <begin position="604"/>
        <end position="695"/>
    </location>
</feature>
<dbReference type="InterPro" id="IPR005036">
    <property type="entry name" value="CBM21_dom"/>
</dbReference>
<dbReference type="PANTHER" id="PTHR12307:SF40">
    <property type="entry name" value="PROTEIN PHOSPHATASE 1 REGULATORY SUBUNIT 3F"/>
    <property type="match status" value="1"/>
</dbReference>
<gene>
    <name evidence="4" type="ORF">ACEWY4_000557</name>
</gene>
<dbReference type="PANTHER" id="PTHR12307">
    <property type="entry name" value="PROTEIN PHOSPHATASE 1 REGULATORY SUBUNIT"/>
    <property type="match status" value="1"/>
</dbReference>
<proteinExistence type="predicted"/>
<evidence type="ECO:0000313" key="4">
    <source>
        <dbReference type="EMBL" id="KAL2103689.1"/>
    </source>
</evidence>
<accession>A0ABD1KWZ1</accession>
<dbReference type="Gene3D" id="2.60.40.2440">
    <property type="entry name" value="Carbohydrate binding type-21 domain"/>
    <property type="match status" value="1"/>
</dbReference>
<dbReference type="EMBL" id="JBHFQA010000001">
    <property type="protein sequence ID" value="KAL2103689.1"/>
    <property type="molecule type" value="Genomic_DNA"/>
</dbReference>
<feature type="region of interest" description="Disordered" evidence="1">
    <location>
        <begin position="273"/>
        <end position="302"/>
    </location>
</feature>
<organism evidence="4 5">
    <name type="scientific">Coilia grayii</name>
    <name type="common">Gray's grenadier anchovy</name>
    <dbReference type="NCBI Taxonomy" id="363190"/>
    <lineage>
        <taxon>Eukaryota</taxon>
        <taxon>Metazoa</taxon>
        <taxon>Chordata</taxon>
        <taxon>Craniata</taxon>
        <taxon>Vertebrata</taxon>
        <taxon>Euteleostomi</taxon>
        <taxon>Actinopterygii</taxon>
        <taxon>Neopterygii</taxon>
        <taxon>Teleostei</taxon>
        <taxon>Clupei</taxon>
        <taxon>Clupeiformes</taxon>
        <taxon>Clupeoidei</taxon>
        <taxon>Engraulidae</taxon>
        <taxon>Coilinae</taxon>
        <taxon>Coilia</taxon>
    </lineage>
</organism>
<feature type="compositionally biased region" description="Polar residues" evidence="1">
    <location>
        <begin position="634"/>
        <end position="643"/>
    </location>
</feature>
<evidence type="ECO:0000256" key="1">
    <source>
        <dbReference type="SAM" id="MobiDB-lite"/>
    </source>
</evidence>
<dbReference type="InterPro" id="IPR050782">
    <property type="entry name" value="PP1_regulatory_subunit_3"/>
</dbReference>
<keyword evidence="5" id="KW-1185">Reference proteome</keyword>
<protein>
    <recommendedName>
        <fullName evidence="3">CBM21 domain-containing protein</fullName>
    </recommendedName>
</protein>
<name>A0ABD1KWZ1_9TELE</name>
<feature type="compositionally biased region" description="Acidic residues" evidence="1">
    <location>
        <begin position="280"/>
        <end position="291"/>
    </location>
</feature>
<feature type="compositionally biased region" description="Basic and acidic residues" evidence="1">
    <location>
        <begin position="292"/>
        <end position="302"/>
    </location>
</feature>
<feature type="region of interest" description="Disordered" evidence="1">
    <location>
        <begin position="572"/>
        <end position="591"/>
    </location>
</feature>
<keyword evidence="2" id="KW-1133">Transmembrane helix</keyword>
<dbReference type="Proteomes" id="UP001591681">
    <property type="component" value="Unassembled WGS sequence"/>
</dbReference>
<reference evidence="4 5" key="1">
    <citation type="submission" date="2024-09" db="EMBL/GenBank/DDBJ databases">
        <title>A chromosome-level genome assembly of Gray's grenadier anchovy, Coilia grayii.</title>
        <authorList>
            <person name="Fu Z."/>
        </authorList>
    </citation>
    <scope>NUCLEOTIDE SEQUENCE [LARGE SCALE GENOMIC DNA]</scope>
    <source>
        <strain evidence="4">G4</strain>
        <tissue evidence="4">Muscle</tissue>
    </source>
</reference>
<keyword evidence="2" id="KW-0812">Transmembrane</keyword>
<comment type="caution">
    <text evidence="4">The sequence shown here is derived from an EMBL/GenBank/DDBJ whole genome shotgun (WGS) entry which is preliminary data.</text>
</comment>
<evidence type="ECO:0000256" key="2">
    <source>
        <dbReference type="SAM" id="Phobius"/>
    </source>
</evidence>
<dbReference type="PROSITE" id="PS51159">
    <property type="entry name" value="CBM21"/>
    <property type="match status" value="1"/>
</dbReference>
<feature type="domain" description="CBM21" evidence="3">
    <location>
        <begin position="138"/>
        <end position="247"/>
    </location>
</feature>
<dbReference type="AlphaFoldDB" id="A0ABD1KWZ1"/>
<feature type="region of interest" description="Disordered" evidence="1">
    <location>
        <begin position="1"/>
        <end position="58"/>
    </location>
</feature>
<feature type="compositionally biased region" description="Basic and acidic residues" evidence="1">
    <location>
        <begin position="21"/>
        <end position="30"/>
    </location>
</feature>
<dbReference type="InterPro" id="IPR038175">
    <property type="entry name" value="CBM21_dom_sf"/>
</dbReference>